<dbReference type="InterPro" id="IPR013126">
    <property type="entry name" value="Hsp_70_fam"/>
</dbReference>
<evidence type="ECO:0000256" key="2">
    <source>
        <dbReference type="ARBA" id="ARBA00022741"/>
    </source>
</evidence>
<dbReference type="GO" id="GO:0005634">
    <property type="term" value="C:nucleus"/>
    <property type="evidence" value="ECO:0007669"/>
    <property type="project" value="TreeGrafter"/>
</dbReference>
<gene>
    <name evidence="4" type="ORF">NEZAVI_LOCUS5859</name>
</gene>
<name>A0A9P0H558_NEZVI</name>
<evidence type="ECO:0000313" key="5">
    <source>
        <dbReference type="Proteomes" id="UP001152798"/>
    </source>
</evidence>
<organism evidence="4 5">
    <name type="scientific">Nezara viridula</name>
    <name type="common">Southern green stink bug</name>
    <name type="synonym">Cimex viridulus</name>
    <dbReference type="NCBI Taxonomy" id="85310"/>
    <lineage>
        <taxon>Eukaryota</taxon>
        <taxon>Metazoa</taxon>
        <taxon>Ecdysozoa</taxon>
        <taxon>Arthropoda</taxon>
        <taxon>Hexapoda</taxon>
        <taxon>Insecta</taxon>
        <taxon>Pterygota</taxon>
        <taxon>Neoptera</taxon>
        <taxon>Paraneoptera</taxon>
        <taxon>Hemiptera</taxon>
        <taxon>Heteroptera</taxon>
        <taxon>Panheteroptera</taxon>
        <taxon>Pentatomomorpha</taxon>
        <taxon>Pentatomoidea</taxon>
        <taxon>Pentatomidae</taxon>
        <taxon>Pentatominae</taxon>
        <taxon>Nezara</taxon>
    </lineage>
</organism>
<dbReference type="GO" id="GO:0005829">
    <property type="term" value="C:cytosol"/>
    <property type="evidence" value="ECO:0007669"/>
    <property type="project" value="TreeGrafter"/>
</dbReference>
<evidence type="ECO:0000256" key="3">
    <source>
        <dbReference type="ARBA" id="ARBA00022840"/>
    </source>
</evidence>
<sequence length="484" mass="52614">MANTFGLYVGNSTASIAIFKEERKVEVLANEAGDRVTPTVVTLSHEEKVVGPTSVSFSKAFCTVANNKKLLDTTLTPEDLELCIEQSSVPISKENGITYTISETDQKPLLYTPVQVAVLIFKKLYNIGVSACGEKNLSCVICAPHSWNDDTRVVLKDAAEEAGWKVLQIINEAPAALLAYHIGFEKVPQEMNVLVYRLGGISCEASVIKVESGLYSTLSSFESQTGGQTIVTALKDHLVEEFARKFYLDPTESRKSIWKFRVAAQSMLHTLSTVPMCSRFIESACEGVDFNVSVSVARLNSLLSPLLPAFSQPIHKALEAANLKASDISKIILSGGCLKIPKIRSHVSSFFDCEALCSIPPDEVLACGAAEQAGLICNLGIALKSAEEIPFLASPVIMKLNNEEITLEKNVIPSFKQLNIRADEEVVNISVNQGSVEGKTKLDIDVPSELKVNLKVTSQGEILIEALNKTSNESIKGFIDFHVD</sequence>
<keyword evidence="3" id="KW-0067">ATP-binding</keyword>
<dbReference type="EMBL" id="OV725079">
    <property type="protein sequence ID" value="CAH1395613.1"/>
    <property type="molecule type" value="Genomic_DNA"/>
</dbReference>
<dbReference type="OrthoDB" id="29851at2759"/>
<dbReference type="AlphaFoldDB" id="A0A9P0H558"/>
<dbReference type="SUPFAM" id="SSF53067">
    <property type="entry name" value="Actin-like ATPase domain"/>
    <property type="match status" value="2"/>
</dbReference>
<dbReference type="Gene3D" id="3.30.30.30">
    <property type="match status" value="1"/>
</dbReference>
<reference evidence="4" key="1">
    <citation type="submission" date="2022-01" db="EMBL/GenBank/DDBJ databases">
        <authorList>
            <person name="King R."/>
        </authorList>
    </citation>
    <scope>NUCLEOTIDE SEQUENCE</scope>
</reference>
<dbReference type="Proteomes" id="UP001152798">
    <property type="component" value="Chromosome 3"/>
</dbReference>
<dbReference type="PANTHER" id="PTHR45639">
    <property type="entry name" value="HSC70CB, ISOFORM G-RELATED"/>
    <property type="match status" value="1"/>
</dbReference>
<evidence type="ECO:0000256" key="1">
    <source>
        <dbReference type="ARBA" id="ARBA00007381"/>
    </source>
</evidence>
<dbReference type="Pfam" id="PF00012">
    <property type="entry name" value="HSP70"/>
    <property type="match status" value="1"/>
</dbReference>
<keyword evidence="5" id="KW-1185">Reference proteome</keyword>
<accession>A0A9P0H558</accession>
<dbReference type="Gene3D" id="3.90.640.10">
    <property type="entry name" value="Actin, Chain A, domain 4"/>
    <property type="match status" value="1"/>
</dbReference>
<proteinExistence type="inferred from homology"/>
<keyword evidence="2" id="KW-0547">Nucleotide-binding</keyword>
<dbReference type="PANTHER" id="PTHR45639:SF32">
    <property type="entry name" value="HEAT SHOCK PROTEIN PDR13"/>
    <property type="match status" value="1"/>
</dbReference>
<evidence type="ECO:0000313" key="4">
    <source>
        <dbReference type="EMBL" id="CAH1395613.1"/>
    </source>
</evidence>
<dbReference type="GO" id="GO:0140662">
    <property type="term" value="F:ATP-dependent protein folding chaperone"/>
    <property type="evidence" value="ECO:0007669"/>
    <property type="project" value="InterPro"/>
</dbReference>
<comment type="similarity">
    <text evidence="1">Belongs to the heat shock protein 70 family.</text>
</comment>
<protein>
    <submittedName>
        <fullName evidence="4">Uncharacterized protein</fullName>
    </submittedName>
</protein>
<dbReference type="InterPro" id="IPR043129">
    <property type="entry name" value="ATPase_NBD"/>
</dbReference>
<dbReference type="Gene3D" id="3.30.420.40">
    <property type="match status" value="2"/>
</dbReference>
<dbReference type="PRINTS" id="PR00301">
    <property type="entry name" value="HEATSHOCK70"/>
</dbReference>
<dbReference type="GO" id="GO:0005524">
    <property type="term" value="F:ATP binding"/>
    <property type="evidence" value="ECO:0007669"/>
    <property type="project" value="UniProtKB-KW"/>
</dbReference>